<feature type="domain" description="SIS" evidence="4">
    <location>
        <begin position="215"/>
        <end position="351"/>
    </location>
</feature>
<evidence type="ECO:0000256" key="1">
    <source>
        <dbReference type="ARBA" id="ARBA00001031"/>
    </source>
</evidence>
<dbReference type="GO" id="GO:0097367">
    <property type="term" value="F:carbohydrate derivative binding"/>
    <property type="evidence" value="ECO:0007669"/>
    <property type="project" value="InterPro"/>
</dbReference>
<dbReference type="Pfam" id="PF01380">
    <property type="entry name" value="SIS"/>
    <property type="match status" value="1"/>
</dbReference>
<dbReference type="OrthoDB" id="3689856at2"/>
<comment type="catalytic activity">
    <reaction evidence="1">
        <text>D-fructose 6-phosphate + L-glutamine = D-glucosamine 6-phosphate + L-glutamate</text>
        <dbReference type="Rhea" id="RHEA:13237"/>
        <dbReference type="ChEBI" id="CHEBI:29985"/>
        <dbReference type="ChEBI" id="CHEBI:58359"/>
        <dbReference type="ChEBI" id="CHEBI:58725"/>
        <dbReference type="ChEBI" id="CHEBI:61527"/>
        <dbReference type="EC" id="2.6.1.16"/>
    </reaction>
</comment>
<dbReference type="InterPro" id="IPR046348">
    <property type="entry name" value="SIS_dom_sf"/>
</dbReference>
<reference evidence="5 6" key="1">
    <citation type="submission" date="2015-07" db="EMBL/GenBank/DDBJ databases">
        <title>Genome sequence of Levilinea saccharolytica DSM 16555.</title>
        <authorList>
            <person name="Hemp J."/>
            <person name="Ward L.M."/>
            <person name="Pace L.A."/>
            <person name="Fischer W.W."/>
        </authorList>
    </citation>
    <scope>NUCLEOTIDE SEQUENCE [LARGE SCALE GENOMIC DNA]</scope>
    <source>
        <strain evidence="5 6">KIBI-1</strain>
    </source>
</reference>
<proteinExistence type="predicted"/>
<dbReference type="AlphaFoldDB" id="A0A0P6YHC7"/>
<protein>
    <recommendedName>
        <fullName evidence="3">Glutamine--fructose-6-phosphate aminotransferase [isomerizing]</fullName>
        <ecNumber evidence="2">2.6.1.16</ecNumber>
    </recommendedName>
</protein>
<sequence>MSNAMVDQIKSLPALLEAIFQAVDESARATLDHELCLSLKRVFVTGCGDSHHAALGSELAFERLAGLPDEPMTALQFARYGAGYIPRSGPNTNLVIGISVSGAVSRTAEALAMGGQAGATTVALTATPGSRVAQAAQRVLLTVQPPFPEPEGVHVPGVRSYFASQLGLLLIAVRIGEVRGHLTSAKAGEVRAQIRALAAAAEETIQANDAAAKALAEEWKDANEFVFVGGGANFGTALFSAAKILEASGDPALGQETEEWCHLQYFARAEATPTFFISAGQRDLSRIVESAVAARAIGRRVAAIAPKSAKALHEQAARSLYLAEVDEMFSPLIASIPGELFAAYRADVIGEPFFRAFTGGRSVEGGGGISRIRSSEMWESWQE</sequence>
<dbReference type="PROSITE" id="PS51464">
    <property type="entry name" value="SIS"/>
    <property type="match status" value="2"/>
</dbReference>
<dbReference type="PANTHER" id="PTHR10937">
    <property type="entry name" value="GLUCOSAMINE--FRUCTOSE-6-PHOSPHATE AMINOTRANSFERASE, ISOMERIZING"/>
    <property type="match status" value="1"/>
</dbReference>
<feature type="domain" description="SIS" evidence="4">
    <location>
        <begin position="31"/>
        <end position="181"/>
    </location>
</feature>
<dbReference type="GO" id="GO:0006047">
    <property type="term" value="P:UDP-N-acetylglucosamine metabolic process"/>
    <property type="evidence" value="ECO:0007669"/>
    <property type="project" value="TreeGrafter"/>
</dbReference>
<evidence type="ECO:0000256" key="2">
    <source>
        <dbReference type="ARBA" id="ARBA00012916"/>
    </source>
</evidence>
<dbReference type="GO" id="GO:0006487">
    <property type="term" value="P:protein N-linked glycosylation"/>
    <property type="evidence" value="ECO:0007669"/>
    <property type="project" value="TreeGrafter"/>
</dbReference>
<organism evidence="5 6">
    <name type="scientific">Levilinea saccharolytica</name>
    <dbReference type="NCBI Taxonomy" id="229921"/>
    <lineage>
        <taxon>Bacteria</taxon>
        <taxon>Bacillati</taxon>
        <taxon>Chloroflexota</taxon>
        <taxon>Anaerolineae</taxon>
        <taxon>Anaerolineales</taxon>
        <taxon>Anaerolineaceae</taxon>
        <taxon>Levilinea</taxon>
    </lineage>
</organism>
<dbReference type="SUPFAM" id="SSF53697">
    <property type="entry name" value="SIS domain"/>
    <property type="match status" value="1"/>
</dbReference>
<keyword evidence="6" id="KW-1185">Reference proteome</keyword>
<dbReference type="GO" id="GO:0006002">
    <property type="term" value="P:fructose 6-phosphate metabolic process"/>
    <property type="evidence" value="ECO:0007669"/>
    <property type="project" value="TreeGrafter"/>
</dbReference>
<dbReference type="EMBL" id="LGCM01000014">
    <property type="protein sequence ID" value="KPL89838.1"/>
    <property type="molecule type" value="Genomic_DNA"/>
</dbReference>
<dbReference type="GO" id="GO:0004360">
    <property type="term" value="F:glutamine-fructose-6-phosphate transaminase (isomerizing) activity"/>
    <property type="evidence" value="ECO:0007669"/>
    <property type="project" value="UniProtKB-EC"/>
</dbReference>
<name>A0A0P6YHC7_9CHLR</name>
<accession>A0A0P6YHC7</accession>
<dbReference type="RefSeq" id="WP_062416998.1">
    <property type="nucleotide sequence ID" value="NZ_DF967974.1"/>
</dbReference>
<dbReference type="EC" id="2.6.1.16" evidence="2"/>
<gene>
    <name evidence="5" type="ORF">ADN01_02855</name>
</gene>
<dbReference type="Gene3D" id="3.40.50.10490">
    <property type="entry name" value="Glucose-6-phosphate isomerase like protein, domain 1"/>
    <property type="match status" value="2"/>
</dbReference>
<evidence type="ECO:0000259" key="4">
    <source>
        <dbReference type="PROSITE" id="PS51464"/>
    </source>
</evidence>
<evidence type="ECO:0000256" key="3">
    <source>
        <dbReference type="ARBA" id="ARBA00016090"/>
    </source>
</evidence>
<evidence type="ECO:0000313" key="5">
    <source>
        <dbReference type="EMBL" id="KPL89838.1"/>
    </source>
</evidence>
<dbReference type="InterPro" id="IPR001347">
    <property type="entry name" value="SIS_dom"/>
</dbReference>
<dbReference type="PANTHER" id="PTHR10937:SF0">
    <property type="entry name" value="GLUTAMINE--FRUCTOSE-6-PHOSPHATE TRANSAMINASE (ISOMERIZING)"/>
    <property type="match status" value="1"/>
</dbReference>
<dbReference type="STRING" id="229921.ADN01_02855"/>
<evidence type="ECO:0000313" key="6">
    <source>
        <dbReference type="Proteomes" id="UP000050501"/>
    </source>
</evidence>
<comment type="caution">
    <text evidence="5">The sequence shown here is derived from an EMBL/GenBank/DDBJ whole genome shotgun (WGS) entry which is preliminary data.</text>
</comment>
<dbReference type="Proteomes" id="UP000050501">
    <property type="component" value="Unassembled WGS sequence"/>
</dbReference>